<proteinExistence type="predicted"/>
<protein>
    <submittedName>
        <fullName evidence="2">Uncharacterized protein</fullName>
    </submittedName>
</protein>
<keyword evidence="3" id="KW-1185">Reference proteome</keyword>
<accession>A0A8X7C4D6</accession>
<evidence type="ECO:0000313" key="2">
    <source>
        <dbReference type="EMBL" id="GFY56731.1"/>
    </source>
</evidence>
<organism evidence="2 3">
    <name type="scientific">Trichonephila inaurata madagascariensis</name>
    <dbReference type="NCBI Taxonomy" id="2747483"/>
    <lineage>
        <taxon>Eukaryota</taxon>
        <taxon>Metazoa</taxon>
        <taxon>Ecdysozoa</taxon>
        <taxon>Arthropoda</taxon>
        <taxon>Chelicerata</taxon>
        <taxon>Arachnida</taxon>
        <taxon>Araneae</taxon>
        <taxon>Araneomorphae</taxon>
        <taxon>Entelegynae</taxon>
        <taxon>Araneoidea</taxon>
        <taxon>Nephilidae</taxon>
        <taxon>Trichonephila</taxon>
        <taxon>Trichonephila inaurata</taxon>
    </lineage>
</organism>
<keyword evidence="1" id="KW-0812">Transmembrane</keyword>
<dbReference type="EMBL" id="BMAV01011121">
    <property type="protein sequence ID" value="GFY56731.1"/>
    <property type="molecule type" value="Genomic_DNA"/>
</dbReference>
<evidence type="ECO:0000313" key="3">
    <source>
        <dbReference type="Proteomes" id="UP000886998"/>
    </source>
</evidence>
<dbReference type="Proteomes" id="UP000886998">
    <property type="component" value="Unassembled WGS sequence"/>
</dbReference>
<evidence type="ECO:0000256" key="1">
    <source>
        <dbReference type="SAM" id="Phobius"/>
    </source>
</evidence>
<dbReference type="AlphaFoldDB" id="A0A8X7C4D6"/>
<gene>
    <name evidence="2" type="ORF">TNIN_47271</name>
</gene>
<feature type="transmembrane region" description="Helical" evidence="1">
    <location>
        <begin position="95"/>
        <end position="115"/>
    </location>
</feature>
<sequence>MDVENAPSEKRNFAKCTFSRATARVLRDAEKLATTSCCGRERWCGCLPSPFSVEAPRTAGALSPIESLISLCTPATGRVSRACGNLATTASRPVAAVWAFAVEYLLTAIFSVLSCKCSRIK</sequence>
<keyword evidence="1" id="KW-1133">Transmembrane helix</keyword>
<comment type="caution">
    <text evidence="2">The sequence shown here is derived from an EMBL/GenBank/DDBJ whole genome shotgun (WGS) entry which is preliminary data.</text>
</comment>
<name>A0A8X7C4D6_9ARAC</name>
<reference evidence="2" key="1">
    <citation type="submission" date="2020-08" db="EMBL/GenBank/DDBJ databases">
        <title>Multicomponent nature underlies the extraordinary mechanical properties of spider dragline silk.</title>
        <authorList>
            <person name="Kono N."/>
            <person name="Nakamura H."/>
            <person name="Mori M."/>
            <person name="Yoshida Y."/>
            <person name="Ohtoshi R."/>
            <person name="Malay A.D."/>
            <person name="Moran D.A.P."/>
            <person name="Tomita M."/>
            <person name="Numata K."/>
            <person name="Arakawa K."/>
        </authorList>
    </citation>
    <scope>NUCLEOTIDE SEQUENCE</scope>
</reference>
<keyword evidence="1" id="KW-0472">Membrane</keyword>